<feature type="chain" id="PRO_5045577229" evidence="1">
    <location>
        <begin position="25"/>
        <end position="42"/>
    </location>
</feature>
<keyword evidence="3" id="KW-1185">Reference proteome</keyword>
<name>A0ABW7AWQ4_9ACTN</name>
<dbReference type="EMBL" id="JBICYV010000001">
    <property type="protein sequence ID" value="MFG3009316.1"/>
    <property type="molecule type" value="Genomic_DNA"/>
</dbReference>
<protein>
    <submittedName>
        <fullName evidence="2">Uncharacterized protein</fullName>
    </submittedName>
</protein>
<proteinExistence type="predicted"/>
<comment type="caution">
    <text evidence="2">The sequence shown here is derived from an EMBL/GenBank/DDBJ whole genome shotgun (WGS) entry which is preliminary data.</text>
</comment>
<dbReference type="RefSeq" id="WP_392815094.1">
    <property type="nucleotide sequence ID" value="NZ_JBICYV010000001.1"/>
</dbReference>
<reference evidence="2 3" key="1">
    <citation type="submission" date="2024-10" db="EMBL/GenBank/DDBJ databases">
        <title>The Natural Products Discovery Center: Release of the First 8490 Sequenced Strains for Exploring Actinobacteria Biosynthetic Diversity.</title>
        <authorList>
            <person name="Kalkreuter E."/>
            <person name="Kautsar S.A."/>
            <person name="Yang D."/>
            <person name="Bader C.D."/>
            <person name="Teijaro C.N."/>
            <person name="Fluegel L."/>
            <person name="Davis C.M."/>
            <person name="Simpson J.R."/>
            <person name="Lauterbach L."/>
            <person name="Steele A.D."/>
            <person name="Gui C."/>
            <person name="Meng S."/>
            <person name="Li G."/>
            <person name="Viehrig K."/>
            <person name="Ye F."/>
            <person name="Su P."/>
            <person name="Kiefer A.F."/>
            <person name="Nichols A."/>
            <person name="Cepeda A.J."/>
            <person name="Yan W."/>
            <person name="Fan B."/>
            <person name="Jiang Y."/>
            <person name="Adhikari A."/>
            <person name="Zheng C.-J."/>
            <person name="Schuster L."/>
            <person name="Cowan T.M."/>
            <person name="Smanski M.J."/>
            <person name="Chevrette M.G."/>
            <person name="De Carvalho L.P.S."/>
            <person name="Shen B."/>
        </authorList>
    </citation>
    <scope>NUCLEOTIDE SEQUENCE [LARGE SCALE GENOMIC DNA]</scope>
    <source>
        <strain evidence="2 3">NPDC048320</strain>
    </source>
</reference>
<organism evidence="2 3">
    <name type="scientific">Streptomyces cinerochromogenes</name>
    <dbReference type="NCBI Taxonomy" id="66422"/>
    <lineage>
        <taxon>Bacteria</taxon>
        <taxon>Bacillati</taxon>
        <taxon>Actinomycetota</taxon>
        <taxon>Actinomycetes</taxon>
        <taxon>Kitasatosporales</taxon>
        <taxon>Streptomycetaceae</taxon>
        <taxon>Streptomyces</taxon>
    </lineage>
</organism>
<feature type="signal peptide" evidence="1">
    <location>
        <begin position="1"/>
        <end position="24"/>
    </location>
</feature>
<keyword evidence="1" id="KW-0732">Signal</keyword>
<accession>A0ABW7AWQ4</accession>
<evidence type="ECO:0000313" key="3">
    <source>
        <dbReference type="Proteomes" id="UP001604267"/>
    </source>
</evidence>
<dbReference type="Proteomes" id="UP001604267">
    <property type="component" value="Unassembled WGS sequence"/>
</dbReference>
<evidence type="ECO:0000313" key="2">
    <source>
        <dbReference type="EMBL" id="MFG3009316.1"/>
    </source>
</evidence>
<gene>
    <name evidence="2" type="ORF">ACGFZB_02435</name>
</gene>
<sequence>MKKILVTSAIALSVLGITVATATADTRAPQTQRSVLADPACC</sequence>
<evidence type="ECO:0000256" key="1">
    <source>
        <dbReference type="SAM" id="SignalP"/>
    </source>
</evidence>